<keyword evidence="4 7" id="KW-1133">Transmembrane helix</keyword>
<feature type="transmembrane region" description="Helical" evidence="7">
    <location>
        <begin position="196"/>
        <end position="218"/>
    </location>
</feature>
<feature type="transmembrane region" description="Helical" evidence="7">
    <location>
        <begin position="35"/>
        <end position="57"/>
    </location>
</feature>
<evidence type="ECO:0000259" key="8">
    <source>
        <dbReference type="Pfam" id="PF00361"/>
    </source>
</evidence>
<feature type="transmembrane region" description="Helical" evidence="7">
    <location>
        <begin position="6"/>
        <end position="23"/>
    </location>
</feature>
<reference evidence="9 10" key="1">
    <citation type="journal article" date="2012" name="J. Bacteriol.">
        <title>Complete genome sequence of a thermophilic methanogen, Methanocella conradii HZ254, isolated from Chinese rice field soil.</title>
        <authorList>
            <person name="Lu Z."/>
            <person name="Lu Y."/>
        </authorList>
    </citation>
    <scope>NUCLEOTIDE SEQUENCE [LARGE SCALE GENOMIC DNA]</scope>
    <source>
        <strain evidence="10">DSM 24694 / JCM 17849 / CGMCC 1.5162 / HZ254</strain>
    </source>
</reference>
<feature type="transmembrane region" description="Helical" evidence="7">
    <location>
        <begin position="239"/>
        <end position="258"/>
    </location>
</feature>
<dbReference type="GO" id="GO:0005886">
    <property type="term" value="C:plasma membrane"/>
    <property type="evidence" value="ECO:0007669"/>
    <property type="project" value="UniProtKB-SubCell"/>
</dbReference>
<feature type="transmembrane region" description="Helical" evidence="7">
    <location>
        <begin position="63"/>
        <end position="89"/>
    </location>
</feature>
<dbReference type="Pfam" id="PF00361">
    <property type="entry name" value="Proton_antipo_M"/>
    <property type="match status" value="1"/>
</dbReference>
<dbReference type="STRING" id="1041930.Mtc_0296"/>
<keyword evidence="2" id="KW-1003">Cell membrane</keyword>
<comment type="subcellular location">
    <subcellularLocation>
        <location evidence="1">Cell membrane</location>
        <topology evidence="1">Multi-pass membrane protein</topology>
    </subcellularLocation>
</comment>
<dbReference type="InterPro" id="IPR052175">
    <property type="entry name" value="ComplexI-like_HydComp"/>
</dbReference>
<name>H8I964_METCZ</name>
<keyword evidence="6 7" id="KW-0472">Membrane</keyword>
<evidence type="ECO:0000256" key="6">
    <source>
        <dbReference type="ARBA" id="ARBA00023136"/>
    </source>
</evidence>
<accession>H8I964</accession>
<proteinExistence type="predicted"/>
<evidence type="ECO:0000313" key="9">
    <source>
        <dbReference type="EMBL" id="AFC99067.1"/>
    </source>
</evidence>
<sequence length="490" mass="53575">MYDYLALMPIIMPIIGALLTYALGKYSEKAQDVFLVAYSALIFLVDVAYLVLLQTGALKPQAYGFIVLDAPGIVISILIAFIGTLAIFYSFVYKDSKHYDNTYFIMYFLLMGMMSGLASTYNVIVMLIFLEAATVISSVLILFGRTKRSIKAAYVYLAISIIEVVLVVTGAFILYNDAGTIDLNLMKPGSVSQNDMFLLAMLFFFGFGTKAGLLPLGIIWLPPAHAEAPPPISATMSGILIKASVIAMIKAVYPFYLISGVETLILVVASFGVLNMLVGVIMALLSEDIKRLLAYHSISQMGYIIMGLGFATPIAIYGALFHITNHMLFKGCLFLITGALILRINTRKIHKMGGLMWQMPLTGACFLIASLAMSGVPFLNGFVSKELIYEGSIEAGYPIIFSIFGLDLTIFSIFGWVTSLLTFTCLIHAFYVMFMGKPREEFKDAKDPPVFMMLPILIMAGLCIVLGVYPDLASGALEFAANALFGLTHI</sequence>
<dbReference type="OrthoDB" id="371891at2157"/>
<dbReference type="HOGENOM" id="CLU_007100_10_1_2"/>
<dbReference type="Proteomes" id="UP000005233">
    <property type="component" value="Chromosome"/>
</dbReference>
<dbReference type="GeneID" id="11970176"/>
<dbReference type="GO" id="GO:0016491">
    <property type="term" value="F:oxidoreductase activity"/>
    <property type="evidence" value="ECO:0007669"/>
    <property type="project" value="UniProtKB-KW"/>
</dbReference>
<dbReference type="RefSeq" id="WP_014404906.1">
    <property type="nucleotide sequence ID" value="NC_017034.1"/>
</dbReference>
<feature type="transmembrane region" description="Helical" evidence="7">
    <location>
        <begin position="399"/>
        <end position="430"/>
    </location>
</feature>
<dbReference type="InterPro" id="IPR001750">
    <property type="entry name" value="ND/Mrp_TM"/>
</dbReference>
<dbReference type="PANTHER" id="PTHR42682">
    <property type="entry name" value="HYDROGENASE-4 COMPONENT F"/>
    <property type="match status" value="1"/>
</dbReference>
<evidence type="ECO:0000256" key="3">
    <source>
        <dbReference type="ARBA" id="ARBA00022692"/>
    </source>
</evidence>
<evidence type="ECO:0000256" key="2">
    <source>
        <dbReference type="ARBA" id="ARBA00022475"/>
    </source>
</evidence>
<evidence type="ECO:0000256" key="7">
    <source>
        <dbReference type="SAM" id="Phobius"/>
    </source>
</evidence>
<evidence type="ECO:0000313" key="10">
    <source>
        <dbReference type="Proteomes" id="UP000005233"/>
    </source>
</evidence>
<protein>
    <submittedName>
        <fullName evidence="9">Membrane bound hydrogenase</fullName>
    </submittedName>
</protein>
<feature type="transmembrane region" description="Helical" evidence="7">
    <location>
        <begin position="357"/>
        <end position="379"/>
    </location>
</feature>
<dbReference type="eggNOG" id="arCOG01539">
    <property type="taxonomic scope" value="Archaea"/>
</dbReference>
<dbReference type="EMBL" id="CP003243">
    <property type="protein sequence ID" value="AFC99067.1"/>
    <property type="molecule type" value="Genomic_DNA"/>
</dbReference>
<keyword evidence="10" id="KW-1185">Reference proteome</keyword>
<dbReference type="PRINTS" id="PR01434">
    <property type="entry name" value="NADHDHGNASE5"/>
</dbReference>
<feature type="domain" description="NADH:quinone oxidoreductase/Mrp antiporter transmembrane" evidence="8">
    <location>
        <begin position="121"/>
        <end position="403"/>
    </location>
</feature>
<gene>
    <name evidence="9" type="ordered locus">Mtc_0296</name>
</gene>
<evidence type="ECO:0000256" key="5">
    <source>
        <dbReference type="ARBA" id="ARBA00023002"/>
    </source>
</evidence>
<feature type="transmembrane region" description="Helical" evidence="7">
    <location>
        <begin position="301"/>
        <end position="321"/>
    </location>
</feature>
<keyword evidence="5" id="KW-0560">Oxidoreductase</keyword>
<organism evidence="9 10">
    <name type="scientific">Methanocella conradii (strain DSM 24694 / JCM 17849 / CGMCC 1.5162 / HZ254)</name>
    <dbReference type="NCBI Taxonomy" id="1041930"/>
    <lineage>
        <taxon>Archaea</taxon>
        <taxon>Methanobacteriati</taxon>
        <taxon>Methanobacteriota</taxon>
        <taxon>Stenosarchaea group</taxon>
        <taxon>Methanomicrobia</taxon>
        <taxon>Methanocellales</taxon>
        <taxon>Methanocellaceae</taxon>
        <taxon>Methanocella</taxon>
    </lineage>
</organism>
<dbReference type="PANTHER" id="PTHR42682:SF4">
    <property type="entry name" value="NADH-UBIQUINONE_PLASTOQUINONE"/>
    <property type="match status" value="1"/>
</dbReference>
<evidence type="ECO:0000256" key="4">
    <source>
        <dbReference type="ARBA" id="ARBA00022989"/>
    </source>
</evidence>
<evidence type="ECO:0000256" key="1">
    <source>
        <dbReference type="ARBA" id="ARBA00004651"/>
    </source>
</evidence>
<dbReference type="KEGG" id="mez:Mtc_0296"/>
<feature type="transmembrane region" description="Helical" evidence="7">
    <location>
        <begin position="450"/>
        <end position="469"/>
    </location>
</feature>
<feature type="transmembrane region" description="Helical" evidence="7">
    <location>
        <begin position="124"/>
        <end position="143"/>
    </location>
</feature>
<feature type="transmembrane region" description="Helical" evidence="7">
    <location>
        <begin position="155"/>
        <end position="176"/>
    </location>
</feature>
<feature type="transmembrane region" description="Helical" evidence="7">
    <location>
        <begin position="264"/>
        <end position="285"/>
    </location>
</feature>
<dbReference type="AlphaFoldDB" id="H8I964"/>
<keyword evidence="3 7" id="KW-0812">Transmembrane</keyword>